<accession>A0A6J4LAA0</accession>
<evidence type="ECO:0000313" key="1">
    <source>
        <dbReference type="EMBL" id="CAA9328062.1"/>
    </source>
</evidence>
<organism evidence="1">
    <name type="scientific">uncultured Lysobacter sp</name>
    <dbReference type="NCBI Taxonomy" id="271060"/>
    <lineage>
        <taxon>Bacteria</taxon>
        <taxon>Pseudomonadati</taxon>
        <taxon>Pseudomonadota</taxon>
        <taxon>Gammaproteobacteria</taxon>
        <taxon>Lysobacterales</taxon>
        <taxon>Lysobacteraceae</taxon>
        <taxon>Lysobacter</taxon>
        <taxon>environmental samples</taxon>
    </lineage>
</organism>
<dbReference type="InterPro" id="IPR021719">
    <property type="entry name" value="Prot_inh_I78"/>
</dbReference>
<evidence type="ECO:0008006" key="2">
    <source>
        <dbReference type="Google" id="ProtNLM"/>
    </source>
</evidence>
<proteinExistence type="predicted"/>
<dbReference type="Gene3D" id="3.30.10.10">
    <property type="entry name" value="Trypsin Inhibitor V, subunit A"/>
    <property type="match status" value="1"/>
</dbReference>
<sequence length="75" mass="8367">MTIDDVGHGACDAQAVQWAIGCALSDEVLERARVHSRSAALRVIRPDDLVTMDHREDRLNLYLDAHDVIVRVRCG</sequence>
<dbReference type="Pfam" id="PF11720">
    <property type="entry name" value="Inhibitor_I78"/>
    <property type="match status" value="1"/>
</dbReference>
<gene>
    <name evidence="1" type="ORF">AVDCRST_MAG71-1626</name>
</gene>
<reference evidence="1" key="1">
    <citation type="submission" date="2020-02" db="EMBL/GenBank/DDBJ databases">
        <authorList>
            <person name="Meier V. D."/>
        </authorList>
    </citation>
    <scope>NUCLEOTIDE SEQUENCE</scope>
    <source>
        <strain evidence="1">AVDCRST_MAG71</strain>
    </source>
</reference>
<name>A0A6J4LAA0_9GAMM</name>
<protein>
    <recommendedName>
        <fullName evidence="2">Peptidase inhibitor I78 family protein</fullName>
    </recommendedName>
</protein>
<dbReference type="EMBL" id="CADCUA010000394">
    <property type="protein sequence ID" value="CAA9328062.1"/>
    <property type="molecule type" value="Genomic_DNA"/>
</dbReference>
<dbReference type="PANTHER" id="PTHR39600:SF1">
    <property type="entry name" value="PEPTIDASE INHIBITOR I78 FAMILY PROTEIN"/>
    <property type="match status" value="1"/>
</dbReference>
<dbReference type="PANTHER" id="PTHR39600">
    <property type="entry name" value="PEPTIDASE INHIBITOR I78 FAMILY PROTEIN"/>
    <property type="match status" value="1"/>
</dbReference>
<dbReference type="AlphaFoldDB" id="A0A6J4LAA0"/>